<organism evidence="2 3">
    <name type="scientific">Kitasatospora arboriphila</name>
    <dbReference type="NCBI Taxonomy" id="258052"/>
    <lineage>
        <taxon>Bacteria</taxon>
        <taxon>Bacillati</taxon>
        <taxon>Actinomycetota</taxon>
        <taxon>Actinomycetes</taxon>
        <taxon>Kitasatosporales</taxon>
        <taxon>Streptomycetaceae</taxon>
        <taxon>Kitasatospora</taxon>
    </lineage>
</organism>
<protein>
    <submittedName>
        <fullName evidence="2">Uncharacterized protein</fullName>
    </submittedName>
</protein>
<keyword evidence="3" id="KW-1185">Reference proteome</keyword>
<feature type="transmembrane region" description="Helical" evidence="1">
    <location>
        <begin position="33"/>
        <end position="55"/>
    </location>
</feature>
<proteinExistence type="predicted"/>
<evidence type="ECO:0000313" key="3">
    <source>
        <dbReference type="Proteomes" id="UP001499987"/>
    </source>
</evidence>
<evidence type="ECO:0000313" key="2">
    <source>
        <dbReference type="EMBL" id="GAA1127145.1"/>
    </source>
</evidence>
<comment type="caution">
    <text evidence="2">The sequence shown here is derived from an EMBL/GenBank/DDBJ whole genome shotgun (WGS) entry which is preliminary data.</text>
</comment>
<evidence type="ECO:0000256" key="1">
    <source>
        <dbReference type="SAM" id="Phobius"/>
    </source>
</evidence>
<dbReference type="EMBL" id="BAAALD010000167">
    <property type="protein sequence ID" value="GAA1127145.1"/>
    <property type="molecule type" value="Genomic_DNA"/>
</dbReference>
<keyword evidence="1" id="KW-0472">Membrane</keyword>
<gene>
    <name evidence="2" type="ORF">GCM10009663_76520</name>
</gene>
<keyword evidence="1" id="KW-1133">Transmembrane helix</keyword>
<keyword evidence="1" id="KW-0812">Transmembrane</keyword>
<reference evidence="2 3" key="1">
    <citation type="journal article" date="2019" name="Int. J. Syst. Evol. Microbiol.">
        <title>The Global Catalogue of Microorganisms (GCM) 10K type strain sequencing project: providing services to taxonomists for standard genome sequencing and annotation.</title>
        <authorList>
            <consortium name="The Broad Institute Genomics Platform"/>
            <consortium name="The Broad Institute Genome Sequencing Center for Infectious Disease"/>
            <person name="Wu L."/>
            <person name="Ma J."/>
        </authorList>
    </citation>
    <scope>NUCLEOTIDE SEQUENCE [LARGE SCALE GENOMIC DNA]</scope>
    <source>
        <strain evidence="2 3">JCM 13002</strain>
    </source>
</reference>
<sequence>MGQMWGELWTPPQPEDGVGIARPESSLREKVRFAALAAVVIVVAVLALLAGLIGVGMSHMGDPTG</sequence>
<accession>A0ABN1U838</accession>
<name>A0ABN1U838_9ACTN</name>
<dbReference type="Proteomes" id="UP001499987">
    <property type="component" value="Unassembled WGS sequence"/>
</dbReference>
<dbReference type="RefSeq" id="WP_344628391.1">
    <property type="nucleotide sequence ID" value="NZ_BAAALD010000167.1"/>
</dbReference>